<dbReference type="SMART" id="SM00471">
    <property type="entry name" value="HDc"/>
    <property type="match status" value="1"/>
</dbReference>
<evidence type="ECO:0000313" key="8">
    <source>
        <dbReference type="EMBL" id="TPR46224.1"/>
    </source>
</evidence>
<dbReference type="CDD" id="cd00077">
    <property type="entry name" value="HDc"/>
    <property type="match status" value="1"/>
</dbReference>
<evidence type="ECO:0000256" key="6">
    <source>
        <dbReference type="NCBIfam" id="TIGR03319"/>
    </source>
</evidence>
<dbReference type="GO" id="GO:0005886">
    <property type="term" value="C:plasma membrane"/>
    <property type="evidence" value="ECO:0007669"/>
    <property type="project" value="UniProtKB-UniRule"/>
</dbReference>
<keyword evidence="2 5" id="KW-0255">Endonuclease</keyword>
<evidence type="ECO:0000256" key="2">
    <source>
        <dbReference type="ARBA" id="ARBA00022759"/>
    </source>
</evidence>
<dbReference type="InterPro" id="IPR006675">
    <property type="entry name" value="HDIG_dom"/>
</dbReference>
<dbReference type="Proteomes" id="UP000784700">
    <property type="component" value="Unassembled WGS sequence"/>
</dbReference>
<dbReference type="InterPro" id="IPR006674">
    <property type="entry name" value="HD_domain"/>
</dbReference>
<evidence type="ECO:0000256" key="4">
    <source>
        <dbReference type="ARBA" id="ARBA00022884"/>
    </source>
</evidence>
<dbReference type="NCBIfam" id="TIGR03319">
    <property type="entry name" value="RNase_Y"/>
    <property type="match status" value="1"/>
</dbReference>
<dbReference type="Pfam" id="PF01966">
    <property type="entry name" value="HD"/>
    <property type="match status" value="1"/>
</dbReference>
<comment type="caution">
    <text evidence="8">The sequence shown here is derived from an EMBL/GenBank/DDBJ whole genome shotgun (WGS) entry which is preliminary data.</text>
</comment>
<dbReference type="InterPro" id="IPR051094">
    <property type="entry name" value="Diverse_Catalytic_Enzymes"/>
</dbReference>
<dbReference type="SUPFAM" id="SSF109604">
    <property type="entry name" value="HD-domain/PDEase-like"/>
    <property type="match status" value="1"/>
</dbReference>
<gene>
    <name evidence="5 8" type="primary">rny</name>
    <name evidence="8" type="ORF">DY130_01535</name>
</gene>
<keyword evidence="3 5" id="KW-0378">Hydrolase</keyword>
<dbReference type="Gene3D" id="1.10.3210.10">
    <property type="entry name" value="Hypothetical protein af1432"/>
    <property type="match status" value="1"/>
</dbReference>
<sequence length="528" mass="59910">MLVGLLFALFLLLGIIAGVLINKFKMNNEINNAQIKAKYYLEYDNRKVEEYCNNIANKEKHDIDQYIKTSNDEIDTQKYENETRNQRLDQHEEFLDQMKERLLGFSNDLNNRKSQQDALASDVDKTLDNAHDILNQRHAKLEQISDFNFDQARDYVLVNTKQKLKREMDIEVKYQLAESKVSANKRANSLLIESIQRGARDEPKTHIERNIVLPNGDLKAKLIGRDEQHIRLLESLTGTELIFDDENSLLLHIVTHDAFRREIVRTTIENLIISRQFTNSNIENQVNVSTKNVHAGLRETGENVVRSLKVGLMHPDLMKIIGKLKFRTSYGQNVLYHSIEVAQITGVLAAELGMNVKLAKRAGLLHDIGKAIDHEVDGTHVELGVKLTKAFDEDPVVVNAIASHHGDVEPTNAISILVATADSMSGARPGARSESIEEYVTRLRNLENIANQHKGVKDSYAIQAGREIRIIVNPEILNDDKSKALTQHVRDQIQDELTYPGKIKVTAIRSLKAVQYVGKRKKQYSSSK</sequence>
<evidence type="ECO:0000256" key="3">
    <source>
        <dbReference type="ARBA" id="ARBA00022801"/>
    </source>
</evidence>
<feature type="domain" description="HD" evidence="7">
    <location>
        <begin position="334"/>
        <end position="427"/>
    </location>
</feature>
<dbReference type="InterPro" id="IPR022711">
    <property type="entry name" value="RNase_Y_N"/>
</dbReference>
<dbReference type="InterPro" id="IPR003607">
    <property type="entry name" value="HD/PDEase_dom"/>
</dbReference>
<keyword evidence="1 5" id="KW-0540">Nuclease</keyword>
<name>A0A9Q8IPL8_9LACO</name>
<comment type="similarity">
    <text evidence="5">Belongs to the RNase Y family.</text>
</comment>
<evidence type="ECO:0000256" key="1">
    <source>
        <dbReference type="ARBA" id="ARBA00022722"/>
    </source>
</evidence>
<dbReference type="GO" id="GO:0004521">
    <property type="term" value="F:RNA endonuclease activity"/>
    <property type="evidence" value="ECO:0007669"/>
    <property type="project" value="UniProtKB-UniRule"/>
</dbReference>
<evidence type="ECO:0000256" key="5">
    <source>
        <dbReference type="HAMAP-Rule" id="MF_00335"/>
    </source>
</evidence>
<dbReference type="PROSITE" id="PS51831">
    <property type="entry name" value="HD"/>
    <property type="match status" value="1"/>
</dbReference>
<comment type="function">
    <text evidence="5">Endoribonuclease that initiates mRNA decay.</text>
</comment>
<dbReference type="PANTHER" id="PTHR35795">
    <property type="entry name" value="SLR1885 PROTEIN"/>
    <property type="match status" value="1"/>
</dbReference>
<dbReference type="AlphaFoldDB" id="A0A9Q8IPL8"/>
<dbReference type="GO" id="GO:0003723">
    <property type="term" value="F:RNA binding"/>
    <property type="evidence" value="ECO:0007669"/>
    <property type="project" value="UniProtKB-UniRule"/>
</dbReference>
<dbReference type="EMBL" id="QUBG01000001">
    <property type="protein sequence ID" value="TPR46224.1"/>
    <property type="molecule type" value="Genomic_DNA"/>
</dbReference>
<evidence type="ECO:0000313" key="9">
    <source>
        <dbReference type="Proteomes" id="UP000784700"/>
    </source>
</evidence>
<reference evidence="8" key="1">
    <citation type="submission" date="2018-08" db="EMBL/GenBank/DDBJ databases">
        <title>Comparative genomics of wild bee and flower associated Lactobacillus reveals potential adaptation to the bee host.</title>
        <authorList>
            <person name="Vuong H.Q."/>
            <person name="Mcfrederick Q.S."/>
        </authorList>
    </citation>
    <scope>NUCLEOTIDE SEQUENCE</scope>
    <source>
        <strain evidence="8">HV_63</strain>
    </source>
</reference>
<dbReference type="PANTHER" id="PTHR35795:SF1">
    <property type="entry name" value="BIS(5'-NUCLEOSYL)-TETRAPHOSPHATASE, SYMMETRICAL"/>
    <property type="match status" value="1"/>
</dbReference>
<dbReference type="InterPro" id="IPR017705">
    <property type="entry name" value="Ribonuclease_Y"/>
</dbReference>
<dbReference type="GO" id="GO:0016787">
    <property type="term" value="F:hydrolase activity"/>
    <property type="evidence" value="ECO:0007669"/>
    <property type="project" value="UniProtKB-KW"/>
</dbReference>
<proteinExistence type="inferred from homology"/>
<dbReference type="Pfam" id="PF12072">
    <property type="entry name" value="RNase_Y_N"/>
    <property type="match status" value="1"/>
</dbReference>
<accession>A0A9Q8IPL8</accession>
<dbReference type="GO" id="GO:0006402">
    <property type="term" value="P:mRNA catabolic process"/>
    <property type="evidence" value="ECO:0007669"/>
    <property type="project" value="UniProtKB-UniRule"/>
</dbReference>
<evidence type="ECO:0000259" key="7">
    <source>
        <dbReference type="PROSITE" id="PS51831"/>
    </source>
</evidence>
<dbReference type="HAMAP" id="MF_00335">
    <property type="entry name" value="RNase_Y"/>
    <property type="match status" value="1"/>
</dbReference>
<organism evidence="8 9">
    <name type="scientific">Apilactobacillus micheneri</name>
    <dbReference type="NCBI Taxonomy" id="1899430"/>
    <lineage>
        <taxon>Bacteria</taxon>
        <taxon>Bacillati</taxon>
        <taxon>Bacillota</taxon>
        <taxon>Bacilli</taxon>
        <taxon>Lactobacillales</taxon>
        <taxon>Lactobacillaceae</taxon>
        <taxon>Apilactobacillus</taxon>
    </lineage>
</organism>
<dbReference type="NCBIfam" id="TIGR00277">
    <property type="entry name" value="HDIG"/>
    <property type="match status" value="1"/>
</dbReference>
<protein>
    <recommendedName>
        <fullName evidence="5 6">Ribonuclease Y</fullName>
        <shortName evidence="5">RNase Y</shortName>
        <ecNumber evidence="5 6">3.1.-.-</ecNumber>
    </recommendedName>
</protein>
<keyword evidence="4 5" id="KW-0694">RNA-binding</keyword>
<dbReference type="EC" id="3.1.-.-" evidence="5 6"/>